<evidence type="ECO:0000313" key="5">
    <source>
        <dbReference type="EMBL" id="WNO53993.1"/>
    </source>
</evidence>
<dbReference type="Proteomes" id="UP001302249">
    <property type="component" value="Chromosome"/>
</dbReference>
<dbReference type="InterPro" id="IPR036770">
    <property type="entry name" value="Ankyrin_rpt-contain_sf"/>
</dbReference>
<evidence type="ECO:0000256" key="3">
    <source>
        <dbReference type="PROSITE-ProRule" id="PRU00023"/>
    </source>
</evidence>
<keyword evidence="2 3" id="KW-0040">ANK repeat</keyword>
<feature type="repeat" description="ANK" evidence="3">
    <location>
        <begin position="63"/>
        <end position="95"/>
    </location>
</feature>
<name>A0ABZ0BAW7_9SPHN</name>
<dbReference type="PANTHER" id="PTHR24171:SF8">
    <property type="entry name" value="BRCA1-ASSOCIATED RING DOMAIN PROTEIN 1"/>
    <property type="match status" value="1"/>
</dbReference>
<proteinExistence type="predicted"/>
<dbReference type="PROSITE" id="PS50297">
    <property type="entry name" value="ANK_REP_REGION"/>
    <property type="match status" value="2"/>
</dbReference>
<dbReference type="Pfam" id="PF12796">
    <property type="entry name" value="Ank_2"/>
    <property type="match status" value="1"/>
</dbReference>
<dbReference type="PROSITE" id="PS50088">
    <property type="entry name" value="ANK_REPEAT"/>
    <property type="match status" value="2"/>
</dbReference>
<feature type="repeat" description="ANK" evidence="3">
    <location>
        <begin position="129"/>
        <end position="161"/>
    </location>
</feature>
<keyword evidence="1" id="KW-0677">Repeat</keyword>
<keyword evidence="4" id="KW-0732">Signal</keyword>
<gene>
    <name evidence="5" type="ORF">RPR59_01655</name>
</gene>
<dbReference type="PANTHER" id="PTHR24171">
    <property type="entry name" value="ANKYRIN REPEAT DOMAIN-CONTAINING PROTEIN 39-RELATED"/>
    <property type="match status" value="1"/>
</dbReference>
<evidence type="ECO:0000256" key="2">
    <source>
        <dbReference type="ARBA" id="ARBA00023043"/>
    </source>
</evidence>
<feature type="chain" id="PRO_5046330911" evidence="4">
    <location>
        <begin position="18"/>
        <end position="201"/>
    </location>
</feature>
<sequence>MRSFRSAFFTAAIAAVAQVPATAQQTSDSYTFLKAVREEDGAKVTDMLNRPGQRIVNATDRDNGEGALHIVVRRHDPTYLRFLLAKGADPNLRDGQGDTPAMVAVQSDFPAAIDILDNYNADFDVGNDRGETPLIRAVQNRDVAMVRKLLEVGADPDKADAVAGLSARDYAKRERRTPALLAAIEKGPEKDDDIPLIGPGF</sequence>
<feature type="signal peptide" evidence="4">
    <location>
        <begin position="1"/>
        <end position="17"/>
    </location>
</feature>
<evidence type="ECO:0000256" key="1">
    <source>
        <dbReference type="ARBA" id="ARBA00022737"/>
    </source>
</evidence>
<dbReference type="SMART" id="SM00248">
    <property type="entry name" value="ANK"/>
    <property type="match status" value="3"/>
</dbReference>
<organism evidence="5 6">
    <name type="scientific">Stakelama saccharophila</name>
    <dbReference type="NCBI Taxonomy" id="3075605"/>
    <lineage>
        <taxon>Bacteria</taxon>
        <taxon>Pseudomonadati</taxon>
        <taxon>Pseudomonadota</taxon>
        <taxon>Alphaproteobacteria</taxon>
        <taxon>Sphingomonadales</taxon>
        <taxon>Sphingomonadaceae</taxon>
        <taxon>Stakelama</taxon>
    </lineage>
</organism>
<dbReference type="EMBL" id="CP135076">
    <property type="protein sequence ID" value="WNO53993.1"/>
    <property type="molecule type" value="Genomic_DNA"/>
</dbReference>
<dbReference type="RefSeq" id="WP_313916004.1">
    <property type="nucleotide sequence ID" value="NZ_CP135076.1"/>
</dbReference>
<accession>A0ABZ0BAW7</accession>
<keyword evidence="6" id="KW-1185">Reference proteome</keyword>
<reference evidence="5 6" key="1">
    <citation type="submission" date="2023-09" db="EMBL/GenBank/DDBJ databases">
        <authorList>
            <person name="Rey-Velasco X."/>
        </authorList>
    </citation>
    <scope>NUCLEOTIDE SEQUENCE [LARGE SCALE GENOMIC DNA]</scope>
    <source>
        <strain evidence="5 6">W311</strain>
    </source>
</reference>
<dbReference type="InterPro" id="IPR002110">
    <property type="entry name" value="Ankyrin_rpt"/>
</dbReference>
<protein>
    <submittedName>
        <fullName evidence="5">Ankyrin repeat domain-containing protein</fullName>
    </submittedName>
</protein>
<dbReference type="SUPFAM" id="SSF48403">
    <property type="entry name" value="Ankyrin repeat"/>
    <property type="match status" value="1"/>
</dbReference>
<evidence type="ECO:0000256" key="4">
    <source>
        <dbReference type="SAM" id="SignalP"/>
    </source>
</evidence>
<dbReference type="Gene3D" id="1.25.40.20">
    <property type="entry name" value="Ankyrin repeat-containing domain"/>
    <property type="match status" value="1"/>
</dbReference>
<evidence type="ECO:0000313" key="6">
    <source>
        <dbReference type="Proteomes" id="UP001302249"/>
    </source>
</evidence>